<reference evidence="9 10" key="1">
    <citation type="submission" date="2014-05" db="EMBL/GenBank/DDBJ databases">
        <title>Draft Genome Sequence of Nitratireductor basaltis Strain UMTGB225, A Marine Bacterium Isolated from Green Barrel Tunicate.</title>
        <authorList>
            <person name="Gan H.Y."/>
        </authorList>
    </citation>
    <scope>NUCLEOTIDE SEQUENCE [LARGE SCALE GENOMIC DNA]</scope>
    <source>
        <strain evidence="9 10">UMTGB225</strain>
    </source>
</reference>
<dbReference type="InterPro" id="IPR027417">
    <property type="entry name" value="P-loop_NTPase"/>
</dbReference>
<comment type="similarity">
    <text evidence="2">Belongs to the ABC transporter superfamily.</text>
</comment>
<dbReference type="GO" id="GO:0055085">
    <property type="term" value="P:transmembrane transport"/>
    <property type="evidence" value="ECO:0007669"/>
    <property type="project" value="UniProtKB-ARBA"/>
</dbReference>
<dbReference type="eggNOG" id="COG0444">
    <property type="taxonomic scope" value="Bacteria"/>
</dbReference>
<dbReference type="RefSeq" id="WP_036484971.1">
    <property type="nucleotide sequence ID" value="NZ_JMQM01000002.1"/>
</dbReference>
<dbReference type="PATRIC" id="fig|472175.3.peg.2576"/>
<evidence type="ECO:0000256" key="6">
    <source>
        <dbReference type="ARBA" id="ARBA00022840"/>
    </source>
</evidence>
<evidence type="ECO:0000256" key="3">
    <source>
        <dbReference type="ARBA" id="ARBA00022448"/>
    </source>
</evidence>
<proteinExistence type="inferred from homology"/>
<dbReference type="Proteomes" id="UP000053675">
    <property type="component" value="Unassembled WGS sequence"/>
</dbReference>
<evidence type="ECO:0000313" key="9">
    <source>
        <dbReference type="EMBL" id="KFB08335.1"/>
    </source>
</evidence>
<dbReference type="PROSITE" id="PS50893">
    <property type="entry name" value="ABC_TRANSPORTER_2"/>
    <property type="match status" value="1"/>
</dbReference>
<dbReference type="Gene3D" id="3.40.50.300">
    <property type="entry name" value="P-loop containing nucleotide triphosphate hydrolases"/>
    <property type="match status" value="1"/>
</dbReference>
<dbReference type="EMBL" id="JMQM01000002">
    <property type="protein sequence ID" value="KFB08335.1"/>
    <property type="molecule type" value="Genomic_DNA"/>
</dbReference>
<keyword evidence="3" id="KW-0813">Transport</keyword>
<dbReference type="InterPro" id="IPR003439">
    <property type="entry name" value="ABC_transporter-like_ATP-bd"/>
</dbReference>
<dbReference type="InterPro" id="IPR003593">
    <property type="entry name" value="AAA+_ATPase"/>
</dbReference>
<comment type="subcellular location">
    <subcellularLocation>
        <location evidence="1">Cell inner membrane</location>
        <topology evidence="1">Peripheral membrane protein</topology>
    </subcellularLocation>
</comment>
<dbReference type="FunFam" id="3.40.50.300:FF:000016">
    <property type="entry name" value="Oligopeptide ABC transporter ATP-binding component"/>
    <property type="match status" value="1"/>
</dbReference>
<dbReference type="OrthoDB" id="9815712at2"/>
<evidence type="ECO:0000313" key="10">
    <source>
        <dbReference type="Proteomes" id="UP000053675"/>
    </source>
</evidence>
<dbReference type="PANTHER" id="PTHR43297:SF2">
    <property type="entry name" value="DIPEPTIDE TRANSPORT ATP-BINDING PROTEIN DPPD"/>
    <property type="match status" value="1"/>
</dbReference>
<sequence length="330" mass="35535">MNTSDTGALLEVRNLKVEVTTRAGSFFPVNDHSFSVRAGETLGIVGESGSGKSMTAMSLMRLLPKHAAKIRGGSVKLDGRELLTLSEQEMRQVRGADISMILQDPQTSLNPAFTVGSQIGEALKLHSPGPRKTLRDRIIGALRRVKVAAPEHRIDNYPGEMSGGMRQRVVGAIAISCRPKVIIADEPTTSLDVTVQAQYLRLLKQLQEETGMAILFITHDFGIVANLCHRVIVMYSGRIVESGPVAKIFANPAHPYTEALIAAVPSLHGHEGRLTTIPGQPPAPTDKITGCPFAPRCAYADDRCRAEAPPTVAADSSGDHTTSCWRAVDE</sequence>
<dbReference type="SMART" id="SM00382">
    <property type="entry name" value="AAA"/>
    <property type="match status" value="1"/>
</dbReference>
<name>A0A084U5U9_9HYPH</name>
<dbReference type="GO" id="GO:0016887">
    <property type="term" value="F:ATP hydrolysis activity"/>
    <property type="evidence" value="ECO:0007669"/>
    <property type="project" value="InterPro"/>
</dbReference>
<organism evidence="9 10">
    <name type="scientific">Nitratireductor basaltis</name>
    <dbReference type="NCBI Taxonomy" id="472175"/>
    <lineage>
        <taxon>Bacteria</taxon>
        <taxon>Pseudomonadati</taxon>
        <taxon>Pseudomonadota</taxon>
        <taxon>Alphaproteobacteria</taxon>
        <taxon>Hyphomicrobiales</taxon>
        <taxon>Phyllobacteriaceae</taxon>
        <taxon>Nitratireductor</taxon>
    </lineage>
</organism>
<evidence type="ECO:0000256" key="5">
    <source>
        <dbReference type="ARBA" id="ARBA00022741"/>
    </source>
</evidence>
<evidence type="ECO:0000256" key="1">
    <source>
        <dbReference type="ARBA" id="ARBA00004417"/>
    </source>
</evidence>
<dbReference type="SUPFAM" id="SSF52540">
    <property type="entry name" value="P-loop containing nucleoside triphosphate hydrolases"/>
    <property type="match status" value="1"/>
</dbReference>
<dbReference type="NCBIfam" id="TIGR01727">
    <property type="entry name" value="oligo_HPY"/>
    <property type="match status" value="1"/>
</dbReference>
<dbReference type="Pfam" id="PF00005">
    <property type="entry name" value="ABC_tran"/>
    <property type="match status" value="1"/>
</dbReference>
<evidence type="ECO:0000256" key="4">
    <source>
        <dbReference type="ARBA" id="ARBA00022475"/>
    </source>
</evidence>
<dbReference type="GO" id="GO:0015833">
    <property type="term" value="P:peptide transport"/>
    <property type="evidence" value="ECO:0007669"/>
    <property type="project" value="InterPro"/>
</dbReference>
<keyword evidence="5" id="KW-0547">Nucleotide-binding</keyword>
<keyword evidence="4" id="KW-1003">Cell membrane</keyword>
<dbReference type="GO" id="GO:0005886">
    <property type="term" value="C:plasma membrane"/>
    <property type="evidence" value="ECO:0007669"/>
    <property type="project" value="UniProtKB-SubCell"/>
</dbReference>
<protein>
    <submittedName>
        <fullName evidence="9">Peptide ABC transporter ATP-binding protein</fullName>
    </submittedName>
</protein>
<gene>
    <name evidence="9" type="primary">dppD</name>
    <name evidence="9" type="ORF">EL18_02585</name>
</gene>
<dbReference type="STRING" id="472175.EL18_02585"/>
<dbReference type="GO" id="GO:0005524">
    <property type="term" value="F:ATP binding"/>
    <property type="evidence" value="ECO:0007669"/>
    <property type="project" value="UniProtKB-KW"/>
</dbReference>
<evidence type="ECO:0000256" key="7">
    <source>
        <dbReference type="ARBA" id="ARBA00023136"/>
    </source>
</evidence>
<evidence type="ECO:0000259" key="8">
    <source>
        <dbReference type="PROSITE" id="PS50893"/>
    </source>
</evidence>
<comment type="caution">
    <text evidence="9">The sequence shown here is derived from an EMBL/GenBank/DDBJ whole genome shotgun (WGS) entry which is preliminary data.</text>
</comment>
<keyword evidence="6 9" id="KW-0067">ATP-binding</keyword>
<dbReference type="CDD" id="cd03257">
    <property type="entry name" value="ABC_NikE_OppD_transporters"/>
    <property type="match status" value="1"/>
</dbReference>
<keyword evidence="7" id="KW-0472">Membrane</keyword>
<dbReference type="PANTHER" id="PTHR43297">
    <property type="entry name" value="OLIGOPEPTIDE TRANSPORT ATP-BINDING PROTEIN APPD"/>
    <property type="match status" value="1"/>
</dbReference>
<dbReference type="InterPro" id="IPR013563">
    <property type="entry name" value="Oligopep_ABC_C"/>
</dbReference>
<accession>A0A084U5U9</accession>
<keyword evidence="10" id="KW-1185">Reference proteome</keyword>
<dbReference type="AlphaFoldDB" id="A0A084U5U9"/>
<dbReference type="Pfam" id="PF08352">
    <property type="entry name" value="oligo_HPY"/>
    <property type="match status" value="1"/>
</dbReference>
<dbReference type="InterPro" id="IPR050388">
    <property type="entry name" value="ABC_Ni/Peptide_Import"/>
</dbReference>
<feature type="domain" description="ABC transporter" evidence="8">
    <location>
        <begin position="12"/>
        <end position="261"/>
    </location>
</feature>
<evidence type="ECO:0000256" key="2">
    <source>
        <dbReference type="ARBA" id="ARBA00005417"/>
    </source>
</evidence>